<evidence type="ECO:0000259" key="2">
    <source>
        <dbReference type="Pfam" id="PF02517"/>
    </source>
</evidence>
<evidence type="ECO:0000313" key="4">
    <source>
        <dbReference type="Proteomes" id="UP000034600"/>
    </source>
</evidence>
<organism evidence="3 4">
    <name type="scientific">Candidatus Jorgensenbacteria bacterium GW2011_GWC1_48_8</name>
    <dbReference type="NCBI Taxonomy" id="1618666"/>
    <lineage>
        <taxon>Bacteria</taxon>
        <taxon>Candidatus Joergenseniibacteriota</taxon>
    </lineage>
</organism>
<dbReference type="InterPro" id="IPR003675">
    <property type="entry name" value="Rce1/LyrA-like_dom"/>
</dbReference>
<feature type="transmembrane region" description="Helical" evidence="1">
    <location>
        <begin position="200"/>
        <end position="218"/>
    </location>
</feature>
<feature type="transmembrane region" description="Helical" evidence="1">
    <location>
        <begin position="180"/>
        <end position="195"/>
    </location>
</feature>
<proteinExistence type="predicted"/>
<feature type="transmembrane region" description="Helical" evidence="1">
    <location>
        <begin position="156"/>
        <end position="174"/>
    </location>
</feature>
<dbReference type="Proteomes" id="UP000034600">
    <property type="component" value="Unassembled WGS sequence"/>
</dbReference>
<name>A0A0G1UYR2_9BACT</name>
<gene>
    <name evidence="3" type="ORF">UY32_C0001G0034</name>
</gene>
<dbReference type="AlphaFoldDB" id="A0A0G1UYR2"/>
<reference evidence="3 4" key="1">
    <citation type="journal article" date="2015" name="Nature">
        <title>rRNA introns, odd ribosomes, and small enigmatic genomes across a large radiation of phyla.</title>
        <authorList>
            <person name="Brown C.T."/>
            <person name="Hug L.A."/>
            <person name="Thomas B.C."/>
            <person name="Sharon I."/>
            <person name="Castelle C.J."/>
            <person name="Singh A."/>
            <person name="Wilkins M.J."/>
            <person name="Williams K.H."/>
            <person name="Banfield J.F."/>
        </authorList>
    </citation>
    <scope>NUCLEOTIDE SEQUENCE [LARGE SCALE GENOMIC DNA]</scope>
</reference>
<accession>A0A0G1UYR2</accession>
<protein>
    <recommendedName>
        <fullName evidence="2">CAAX prenyl protease 2/Lysostaphin resistance protein A-like domain-containing protein</fullName>
    </recommendedName>
</protein>
<feature type="transmembrane region" description="Helical" evidence="1">
    <location>
        <begin position="12"/>
        <end position="33"/>
    </location>
</feature>
<keyword evidence="1" id="KW-0472">Membrane</keyword>
<dbReference type="GO" id="GO:0080120">
    <property type="term" value="P:CAAX-box protein maturation"/>
    <property type="evidence" value="ECO:0007669"/>
    <property type="project" value="UniProtKB-ARBA"/>
</dbReference>
<feature type="transmembrane region" description="Helical" evidence="1">
    <location>
        <begin position="45"/>
        <end position="65"/>
    </location>
</feature>
<feature type="transmembrane region" description="Helical" evidence="1">
    <location>
        <begin position="125"/>
        <end position="144"/>
    </location>
</feature>
<dbReference type="Pfam" id="PF02517">
    <property type="entry name" value="Rce1-like"/>
    <property type="match status" value="1"/>
</dbReference>
<dbReference type="GO" id="GO:0004175">
    <property type="term" value="F:endopeptidase activity"/>
    <property type="evidence" value="ECO:0007669"/>
    <property type="project" value="UniProtKB-ARBA"/>
</dbReference>
<evidence type="ECO:0000313" key="3">
    <source>
        <dbReference type="EMBL" id="KKU99399.1"/>
    </source>
</evidence>
<evidence type="ECO:0000256" key="1">
    <source>
        <dbReference type="SAM" id="Phobius"/>
    </source>
</evidence>
<feature type="domain" description="CAAX prenyl protease 2/Lysostaphin resistance protein A-like" evidence="2">
    <location>
        <begin position="122"/>
        <end position="211"/>
    </location>
</feature>
<feature type="transmembrane region" description="Helical" evidence="1">
    <location>
        <begin position="86"/>
        <end position="105"/>
    </location>
</feature>
<dbReference type="EMBL" id="LCPO01000001">
    <property type="protein sequence ID" value="KKU99399.1"/>
    <property type="molecule type" value="Genomic_DNA"/>
</dbReference>
<keyword evidence="1" id="KW-1133">Transmembrane helix</keyword>
<keyword evidence="1" id="KW-0812">Transmembrane</keyword>
<sequence>MENKLKIIESSPVLIGLTVLIVFLSNYVLFLFFEWQKLLLNDWQSQLIGAFWALLTFFLMPVWILKRFFKENLRDYGLIWPEKIRTAAVLTALAFLVLLPFLFLFSKKADFISYYSTGGFSLWQFLVAGLAAPLVYYFAEEFLFRGFLFFGLLRKIGYHAFWLSSFLFALLHATKPTGEIFFAFFSGLVFAYLSFKTKSMLPAAFLHFLIAIVLNFLIGNNLA</sequence>
<comment type="caution">
    <text evidence="3">The sequence shown here is derived from an EMBL/GenBank/DDBJ whole genome shotgun (WGS) entry which is preliminary data.</text>
</comment>